<dbReference type="GO" id="GO:0033539">
    <property type="term" value="P:fatty acid beta-oxidation using acyl-CoA dehydrogenase"/>
    <property type="evidence" value="ECO:0007669"/>
    <property type="project" value="TreeGrafter"/>
</dbReference>
<dbReference type="InterPro" id="IPR013786">
    <property type="entry name" value="AcylCoA_DH/ox_N"/>
</dbReference>
<evidence type="ECO:0000256" key="7">
    <source>
        <dbReference type="ARBA" id="ARBA00037899"/>
    </source>
</evidence>
<dbReference type="InterPro" id="IPR006089">
    <property type="entry name" value="Acyl-CoA_DH_CS"/>
</dbReference>
<dbReference type="GO" id="GO:0004361">
    <property type="term" value="F:glutaryl-CoA dehydrogenase activity"/>
    <property type="evidence" value="ECO:0007669"/>
    <property type="project" value="UniProtKB-EC"/>
</dbReference>
<comment type="caution">
    <text evidence="15">The sequence shown here is derived from an EMBL/GenBank/DDBJ whole genome shotgun (WGS) entry which is preliminary data.</text>
</comment>
<evidence type="ECO:0000256" key="5">
    <source>
        <dbReference type="ARBA" id="ARBA00022946"/>
    </source>
</evidence>
<comment type="pathway">
    <text evidence="8">Amino-acid metabolism; tryptophan metabolism.</text>
</comment>
<keyword evidence="5" id="KW-0809">Transit peptide</keyword>
<dbReference type="AlphaFoldDB" id="A0AAE3NPL6"/>
<evidence type="ECO:0000313" key="15">
    <source>
        <dbReference type="EMBL" id="MDF0599656.1"/>
    </source>
</evidence>
<dbReference type="PROSITE" id="PS00073">
    <property type="entry name" value="ACYL_COA_DH_2"/>
    <property type="match status" value="1"/>
</dbReference>
<feature type="domain" description="Acyl-CoA oxidase/dehydrogenase middle" evidence="13">
    <location>
        <begin position="147"/>
        <end position="240"/>
    </location>
</feature>
<dbReference type="PANTHER" id="PTHR42807">
    <property type="entry name" value="GLUTARYL-COA DEHYDROGENASE, MITOCHONDRIAL"/>
    <property type="match status" value="1"/>
</dbReference>
<dbReference type="SUPFAM" id="SSF56645">
    <property type="entry name" value="Acyl-CoA dehydrogenase NM domain-like"/>
    <property type="match status" value="1"/>
</dbReference>
<dbReference type="InterPro" id="IPR009075">
    <property type="entry name" value="AcylCo_DH/oxidase_C"/>
</dbReference>
<keyword evidence="3 11" id="KW-0285">Flavoprotein</keyword>
<dbReference type="GO" id="GO:0000062">
    <property type="term" value="F:fatty-acyl-CoA binding"/>
    <property type="evidence" value="ECO:0007669"/>
    <property type="project" value="TreeGrafter"/>
</dbReference>
<dbReference type="GO" id="GO:0050660">
    <property type="term" value="F:flavin adenine dinucleotide binding"/>
    <property type="evidence" value="ECO:0007669"/>
    <property type="project" value="InterPro"/>
</dbReference>
<evidence type="ECO:0000313" key="16">
    <source>
        <dbReference type="Proteomes" id="UP001220964"/>
    </source>
</evidence>
<dbReference type="SUPFAM" id="SSF47203">
    <property type="entry name" value="Acyl-CoA dehydrogenase C-terminal domain-like"/>
    <property type="match status" value="1"/>
</dbReference>
<dbReference type="Proteomes" id="UP001220964">
    <property type="component" value="Unassembled WGS sequence"/>
</dbReference>
<dbReference type="InterPro" id="IPR037069">
    <property type="entry name" value="AcylCoA_DH/ox_N_sf"/>
</dbReference>
<evidence type="ECO:0000256" key="11">
    <source>
        <dbReference type="RuleBase" id="RU362125"/>
    </source>
</evidence>
<dbReference type="Pfam" id="PF00441">
    <property type="entry name" value="Acyl-CoA_dh_1"/>
    <property type="match status" value="1"/>
</dbReference>
<comment type="pathway">
    <text evidence="7">Amino-acid metabolism; lysine degradation.</text>
</comment>
<evidence type="ECO:0000259" key="12">
    <source>
        <dbReference type="Pfam" id="PF00441"/>
    </source>
</evidence>
<dbReference type="Gene3D" id="1.20.140.10">
    <property type="entry name" value="Butyryl-CoA Dehydrogenase, subunit A, domain 3"/>
    <property type="match status" value="1"/>
</dbReference>
<dbReference type="EC" id="1.3.8.6" evidence="9"/>
<keyword evidence="16" id="KW-1185">Reference proteome</keyword>
<dbReference type="InterPro" id="IPR006091">
    <property type="entry name" value="Acyl-CoA_Oxase/DH_mid-dom"/>
</dbReference>
<dbReference type="CDD" id="cd01151">
    <property type="entry name" value="GCD"/>
    <property type="match status" value="1"/>
</dbReference>
<reference evidence="15" key="1">
    <citation type="submission" date="2023-03" db="EMBL/GenBank/DDBJ databases">
        <title>Multiphase analysis and comparison of six strains from genera Psychromarinibacter, Lutimaribacter, and Maritimibacter, including a novel species: Psychromarinibacter sediminicola sp. nov.</title>
        <authorList>
            <person name="Wang Y.-H."/>
            <person name="Ye M.-Q."/>
            <person name="Du Z.-J."/>
        </authorList>
    </citation>
    <scope>NUCLEOTIDE SEQUENCE</scope>
    <source>
        <strain evidence="15">C21-152</strain>
    </source>
</reference>
<evidence type="ECO:0000256" key="10">
    <source>
        <dbReference type="ARBA" id="ARBA00049493"/>
    </source>
</evidence>
<name>A0AAE3NPL6_9RHOB</name>
<gene>
    <name evidence="15" type="ORF">P1J78_02820</name>
</gene>
<dbReference type="InterPro" id="IPR046373">
    <property type="entry name" value="Acyl-CoA_Oxase/DH_mid-dom_sf"/>
</dbReference>
<dbReference type="Gene3D" id="1.10.540.10">
    <property type="entry name" value="Acyl-CoA dehydrogenase/oxidase, N-terminal domain"/>
    <property type="match status" value="1"/>
</dbReference>
<evidence type="ECO:0000256" key="2">
    <source>
        <dbReference type="ARBA" id="ARBA00009347"/>
    </source>
</evidence>
<evidence type="ECO:0000256" key="1">
    <source>
        <dbReference type="ARBA" id="ARBA00001974"/>
    </source>
</evidence>
<dbReference type="InterPro" id="IPR036250">
    <property type="entry name" value="AcylCo_DH-like_C"/>
</dbReference>
<dbReference type="PANTHER" id="PTHR42807:SF1">
    <property type="entry name" value="GLUTARYL-COA DEHYDROGENASE, MITOCHONDRIAL"/>
    <property type="match status" value="1"/>
</dbReference>
<evidence type="ECO:0000259" key="13">
    <source>
        <dbReference type="Pfam" id="PF02770"/>
    </source>
</evidence>
<evidence type="ECO:0000256" key="6">
    <source>
        <dbReference type="ARBA" id="ARBA00023002"/>
    </source>
</evidence>
<dbReference type="EMBL" id="JARGYC010000004">
    <property type="protein sequence ID" value="MDF0599656.1"/>
    <property type="molecule type" value="Genomic_DNA"/>
</dbReference>
<evidence type="ECO:0000256" key="4">
    <source>
        <dbReference type="ARBA" id="ARBA00022827"/>
    </source>
</evidence>
<dbReference type="FunFam" id="1.20.140.10:FF:000006">
    <property type="entry name" value="Glutaryl-CoA dehydrogenase, mitochondrial"/>
    <property type="match status" value="1"/>
</dbReference>
<evidence type="ECO:0000256" key="9">
    <source>
        <dbReference type="ARBA" id="ARBA00039033"/>
    </source>
</evidence>
<comment type="cofactor">
    <cofactor evidence="1 11">
        <name>FAD</name>
        <dbReference type="ChEBI" id="CHEBI:57692"/>
    </cofactor>
</comment>
<organism evidence="15 16">
    <name type="scientific">Psychromarinibacter sediminicola</name>
    <dbReference type="NCBI Taxonomy" id="3033385"/>
    <lineage>
        <taxon>Bacteria</taxon>
        <taxon>Pseudomonadati</taxon>
        <taxon>Pseudomonadota</taxon>
        <taxon>Alphaproteobacteria</taxon>
        <taxon>Rhodobacterales</taxon>
        <taxon>Paracoccaceae</taxon>
        <taxon>Psychromarinibacter</taxon>
    </lineage>
</organism>
<feature type="domain" description="Acyl-CoA dehydrogenase/oxidase C-terminal" evidence="12">
    <location>
        <begin position="259"/>
        <end position="398"/>
    </location>
</feature>
<dbReference type="Pfam" id="PF02770">
    <property type="entry name" value="Acyl-CoA_dh_M"/>
    <property type="match status" value="1"/>
</dbReference>
<dbReference type="Gene3D" id="2.40.110.10">
    <property type="entry name" value="Butyryl-CoA Dehydrogenase, subunit A, domain 2"/>
    <property type="match status" value="1"/>
</dbReference>
<feature type="domain" description="Acyl-CoA dehydrogenase/oxidase N-terminal" evidence="14">
    <location>
        <begin position="31"/>
        <end position="143"/>
    </location>
</feature>
<evidence type="ECO:0000259" key="14">
    <source>
        <dbReference type="Pfam" id="PF02771"/>
    </source>
</evidence>
<comment type="similarity">
    <text evidence="2 11">Belongs to the acyl-CoA dehydrogenase family.</text>
</comment>
<accession>A0AAE3NPL6</accession>
<dbReference type="Pfam" id="PF02771">
    <property type="entry name" value="Acyl-CoA_dh_N"/>
    <property type="match status" value="1"/>
</dbReference>
<sequence>MNVETKLSAKDAPNMGPFAWEDPFLLEDQLTEDERMLRDAAHAFAQSELQPRAIDAFREETVAPELFPLMGEAGLLGSTIPEAYGGLGAGYVTYGLIARELDRVDSGYRSMMSVQSSLVMYPIHAYGTDAQRQKYLPGLASGQLIGCFGLTEPDAGSDPGGMKTVAKKTADGYVLNGSKMWISNAPIADVFVVWAKSEAHGGKIRGFVLDKGMDGLSAPKVGGKLSLRTSVTGEIVMKDVAVSEDALLPNVEGLKGPFGCLNRARYGIAWGAMGCAEFCWHAARAYGLDRKQFDRPIAQTQLFQKKLADMQTEIALGLQGALRVGRLMDEGRGAPEMVSLVKRNNCGKALDIARMARDMHGGNGIQEEYQVMRHMVNLETVNTYEGTHDIHALILGRAQTGLQAFF</sequence>
<evidence type="ECO:0000256" key="3">
    <source>
        <dbReference type="ARBA" id="ARBA00022630"/>
    </source>
</evidence>
<evidence type="ECO:0000256" key="8">
    <source>
        <dbReference type="ARBA" id="ARBA00037927"/>
    </source>
</evidence>
<dbReference type="FunFam" id="1.10.540.10:FF:000026">
    <property type="entry name" value="Acyl-CoA dehydrogenase medium chain"/>
    <property type="match status" value="1"/>
</dbReference>
<proteinExistence type="inferred from homology"/>
<dbReference type="PROSITE" id="PS00072">
    <property type="entry name" value="ACYL_COA_DH_1"/>
    <property type="match status" value="1"/>
</dbReference>
<comment type="catalytic activity">
    <reaction evidence="10">
        <text>glutaryl-CoA + oxidized [electron-transfer flavoprotein] + 2 H(+) = (2E)-butenoyl-CoA + reduced [electron-transfer flavoprotein] + CO2</text>
        <dbReference type="Rhea" id="RHEA:13389"/>
        <dbReference type="Rhea" id="RHEA-COMP:10685"/>
        <dbReference type="Rhea" id="RHEA-COMP:10686"/>
        <dbReference type="ChEBI" id="CHEBI:15378"/>
        <dbReference type="ChEBI" id="CHEBI:16526"/>
        <dbReference type="ChEBI" id="CHEBI:57332"/>
        <dbReference type="ChEBI" id="CHEBI:57378"/>
        <dbReference type="ChEBI" id="CHEBI:57692"/>
        <dbReference type="ChEBI" id="CHEBI:58307"/>
        <dbReference type="EC" id="1.3.8.6"/>
    </reaction>
</comment>
<dbReference type="GO" id="GO:0046949">
    <property type="term" value="P:fatty-acyl-CoA biosynthetic process"/>
    <property type="evidence" value="ECO:0007669"/>
    <property type="project" value="TreeGrafter"/>
</dbReference>
<dbReference type="InterPro" id="IPR009100">
    <property type="entry name" value="AcylCoA_DH/oxidase_NM_dom_sf"/>
</dbReference>
<dbReference type="RefSeq" id="WP_275565799.1">
    <property type="nucleotide sequence ID" value="NZ_JARGYC010000004.1"/>
</dbReference>
<dbReference type="InterPro" id="IPR052033">
    <property type="entry name" value="Glutaryl-CoA_DH_mitochondrial"/>
</dbReference>
<protein>
    <recommendedName>
        <fullName evidence="9">glutaryl-CoA dehydrogenase (ETF)</fullName>
        <ecNumber evidence="9">1.3.8.6</ecNumber>
    </recommendedName>
</protein>
<keyword evidence="4 11" id="KW-0274">FAD</keyword>
<keyword evidence="6 11" id="KW-0560">Oxidoreductase</keyword>